<comment type="caution">
    <text evidence="2">The sequence shown here is derived from an EMBL/GenBank/DDBJ whole genome shotgun (WGS) entry which is preliminary data.</text>
</comment>
<dbReference type="Pfam" id="PF13620">
    <property type="entry name" value="CarboxypepD_reg"/>
    <property type="match status" value="1"/>
</dbReference>
<dbReference type="EMBL" id="MGFH01000188">
    <property type="protein sequence ID" value="OGM03085.1"/>
    <property type="molecule type" value="Genomic_DNA"/>
</dbReference>
<evidence type="ECO:0000256" key="1">
    <source>
        <dbReference type="SAM" id="Phobius"/>
    </source>
</evidence>
<keyword evidence="1" id="KW-1133">Transmembrane helix</keyword>
<dbReference type="Proteomes" id="UP000178735">
    <property type="component" value="Unassembled WGS sequence"/>
</dbReference>
<reference evidence="2 3" key="1">
    <citation type="journal article" date="2016" name="Nat. Commun.">
        <title>Thousands of microbial genomes shed light on interconnected biogeochemical processes in an aquifer system.</title>
        <authorList>
            <person name="Anantharaman K."/>
            <person name="Brown C.T."/>
            <person name="Hug L.A."/>
            <person name="Sharon I."/>
            <person name="Castelle C.J."/>
            <person name="Probst A.J."/>
            <person name="Thomas B.C."/>
            <person name="Singh A."/>
            <person name="Wilkins M.J."/>
            <person name="Karaoz U."/>
            <person name="Brodie E.L."/>
            <person name="Williams K.H."/>
            <person name="Hubbard S.S."/>
            <person name="Banfield J.F."/>
        </authorList>
    </citation>
    <scope>NUCLEOTIDE SEQUENCE [LARGE SCALE GENOMIC DNA]</scope>
</reference>
<dbReference type="Gene3D" id="2.60.40.1120">
    <property type="entry name" value="Carboxypeptidase-like, regulatory domain"/>
    <property type="match status" value="2"/>
</dbReference>
<evidence type="ECO:0000313" key="2">
    <source>
        <dbReference type="EMBL" id="OGM03085.1"/>
    </source>
</evidence>
<keyword evidence="1" id="KW-0812">Transmembrane</keyword>
<gene>
    <name evidence="2" type="ORF">A2008_05050</name>
</gene>
<keyword evidence="1" id="KW-0472">Membrane</keyword>
<protein>
    <recommendedName>
        <fullName evidence="4">PEGA domain-containing protein</fullName>
    </recommendedName>
</protein>
<accession>A0A1F7WM49</accession>
<dbReference type="AlphaFoldDB" id="A0A1F7WM49"/>
<evidence type="ECO:0000313" key="3">
    <source>
        <dbReference type="Proteomes" id="UP000178735"/>
    </source>
</evidence>
<name>A0A1F7WM49_9BACT</name>
<proteinExistence type="predicted"/>
<dbReference type="STRING" id="1817813.A2008_05050"/>
<sequence length="308" mass="34253">MIFKGNRKFSPDKFKNGTKTSIYYYIVIYFTAASLILAAAAPAFARMLPVLGEIKDLSGRPVENARVSLINEGDETGGSSDITYTDEKGVFHFINKSEGIYSVAVQKEGYLPYQDTFQSTARDRRVFKICLTKSDSFEPEVIYLAKNTGNLYGSVICDESDEPVADAVVSIGDKFVQTGEQGGFKLENIGVGPKIIKIQKNGYEKLEKEIIVSIKTQNVVVRLNKIVKYAAIAGRVKIRGKKDGECPPIKVYLAGKTSVTDYRGTFRFENIASGNYPIILIYNKKEVYNDIIKVEKGISAFEILLEKL</sequence>
<organism evidence="2 3">
    <name type="scientific">Candidatus Wallbacteria bacterium GWC2_49_35</name>
    <dbReference type="NCBI Taxonomy" id="1817813"/>
    <lineage>
        <taxon>Bacteria</taxon>
        <taxon>Candidatus Walliibacteriota</taxon>
    </lineage>
</organism>
<feature type="transmembrane region" description="Helical" evidence="1">
    <location>
        <begin position="21"/>
        <end position="45"/>
    </location>
</feature>
<evidence type="ECO:0008006" key="4">
    <source>
        <dbReference type="Google" id="ProtNLM"/>
    </source>
</evidence>
<dbReference type="InterPro" id="IPR008969">
    <property type="entry name" value="CarboxyPept-like_regulatory"/>
</dbReference>
<dbReference type="SUPFAM" id="SSF49464">
    <property type="entry name" value="Carboxypeptidase regulatory domain-like"/>
    <property type="match status" value="2"/>
</dbReference>